<evidence type="ECO:0000313" key="6">
    <source>
        <dbReference type="EMBL" id="ASG22384.1"/>
    </source>
</evidence>
<dbReference type="CDD" id="cd08417">
    <property type="entry name" value="PBP2_Nitroaromatics_like"/>
    <property type="match status" value="1"/>
</dbReference>
<keyword evidence="7" id="KW-1185">Reference proteome</keyword>
<dbReference type="InterPro" id="IPR050389">
    <property type="entry name" value="LysR-type_TF"/>
</dbReference>
<dbReference type="PANTHER" id="PTHR30118">
    <property type="entry name" value="HTH-TYPE TRANSCRIPTIONAL REGULATOR LEUO-RELATED"/>
    <property type="match status" value="1"/>
</dbReference>
<gene>
    <name evidence="6" type="ORF">Y958_15645</name>
</gene>
<dbReference type="InterPro" id="IPR036388">
    <property type="entry name" value="WH-like_DNA-bd_sf"/>
</dbReference>
<evidence type="ECO:0000256" key="3">
    <source>
        <dbReference type="ARBA" id="ARBA00023125"/>
    </source>
</evidence>
<evidence type="ECO:0000256" key="1">
    <source>
        <dbReference type="ARBA" id="ARBA00009437"/>
    </source>
</evidence>
<dbReference type="Gene3D" id="3.40.190.10">
    <property type="entry name" value="Periplasmic binding protein-like II"/>
    <property type="match status" value="2"/>
</dbReference>
<dbReference type="GO" id="GO:0003700">
    <property type="term" value="F:DNA-binding transcription factor activity"/>
    <property type="evidence" value="ECO:0007669"/>
    <property type="project" value="InterPro"/>
</dbReference>
<reference evidence="6 7" key="1">
    <citation type="submission" date="2017-06" db="EMBL/GenBank/DDBJ databases">
        <title>Complete genome sequence of Nitrospirillum amazonense strain CBAmC, an endophytic nitrogen-fixing and plant growth-promoting bacterium, isolated from sugarcane.</title>
        <authorList>
            <person name="Schwab S."/>
            <person name="dos Santos Teixeira K.R."/>
            <person name="Simoes Araujo J.L."/>
            <person name="Soares Vidal M."/>
            <person name="Borges de Freitas H.R."/>
            <person name="Rivello Crivelaro A.L."/>
            <person name="Bueno de Camargo Nunes A."/>
            <person name="dos Santos C.M."/>
            <person name="Palmeira da Silva Rosa D."/>
            <person name="da Silva Padilha D."/>
            <person name="da Silva E."/>
            <person name="Araujo Terra L."/>
            <person name="Soares Mendes V."/>
            <person name="Farinelli L."/>
            <person name="Magalhaes Cruz L."/>
            <person name="Baldani J.I."/>
        </authorList>
    </citation>
    <scope>NUCLEOTIDE SEQUENCE [LARGE SCALE GENOMIC DNA]</scope>
    <source>
        <strain evidence="6 7">CBAmC</strain>
    </source>
</reference>
<dbReference type="KEGG" id="nao:Y958_15645"/>
<evidence type="ECO:0000313" key="7">
    <source>
        <dbReference type="Proteomes" id="UP000197153"/>
    </source>
</evidence>
<dbReference type="Pfam" id="PF03466">
    <property type="entry name" value="LysR_substrate"/>
    <property type="match status" value="1"/>
</dbReference>
<dbReference type="SUPFAM" id="SSF46785">
    <property type="entry name" value="Winged helix' DNA-binding domain"/>
    <property type="match status" value="1"/>
</dbReference>
<comment type="similarity">
    <text evidence="1">Belongs to the LysR transcriptional regulatory family.</text>
</comment>
<dbReference type="SUPFAM" id="SSF53850">
    <property type="entry name" value="Periplasmic binding protein-like II"/>
    <property type="match status" value="1"/>
</dbReference>
<keyword evidence="3" id="KW-0238">DNA-binding</keyword>
<feature type="domain" description="HTH lysR-type" evidence="5">
    <location>
        <begin position="13"/>
        <end position="69"/>
    </location>
</feature>
<dbReference type="Gene3D" id="1.10.10.10">
    <property type="entry name" value="Winged helix-like DNA-binding domain superfamily/Winged helix DNA-binding domain"/>
    <property type="match status" value="1"/>
</dbReference>
<sequence>MVNGGLDFLKRSNLNQFYALDAILNTASITEAATRMHISQPAMSLALKKLREHFSDELVVYSNGQRQMTALAEALRPRVRHLLREAADVFGTTLSFDPATDRRTIRIAAPDMVEITFLPLVIRRLQKEAPGVDIHIAPFQYANAEVVLEKDIDLVIVSENFQSNSLSKVHLFYEQLSCMVWKDHPAVDYTIDQETYLSGRHAAMFQQMEVLGNISAETLDFLDRRHVAVRTARYAMLPNIVIGTDLIVTTVSRFAQFFASILPVKCIQTPFPSEYTSIMAQWHPHRDQEPLMRWLVSILHDEASRFALHKLG</sequence>
<dbReference type="AlphaFoldDB" id="A0A248JVY4"/>
<dbReference type="InterPro" id="IPR005119">
    <property type="entry name" value="LysR_subst-bd"/>
</dbReference>
<dbReference type="PANTHER" id="PTHR30118:SF6">
    <property type="entry name" value="HTH-TYPE TRANSCRIPTIONAL REGULATOR LEUO"/>
    <property type="match status" value="1"/>
</dbReference>
<evidence type="ECO:0000256" key="2">
    <source>
        <dbReference type="ARBA" id="ARBA00023015"/>
    </source>
</evidence>
<organism evidence="6 7">
    <name type="scientific">Nitrospirillum viridazoti CBAmc</name>
    <dbReference type="NCBI Taxonomy" id="1441467"/>
    <lineage>
        <taxon>Bacteria</taxon>
        <taxon>Pseudomonadati</taxon>
        <taxon>Pseudomonadota</taxon>
        <taxon>Alphaproteobacteria</taxon>
        <taxon>Rhodospirillales</taxon>
        <taxon>Azospirillaceae</taxon>
        <taxon>Nitrospirillum</taxon>
        <taxon>Nitrospirillum viridazoti</taxon>
    </lineage>
</organism>
<keyword evidence="4" id="KW-0804">Transcription</keyword>
<name>A0A248JVY4_9PROT</name>
<keyword evidence="2" id="KW-0805">Transcription regulation</keyword>
<evidence type="ECO:0000256" key="4">
    <source>
        <dbReference type="ARBA" id="ARBA00023163"/>
    </source>
</evidence>
<evidence type="ECO:0000259" key="5">
    <source>
        <dbReference type="PROSITE" id="PS50931"/>
    </source>
</evidence>
<dbReference type="EMBL" id="CP022111">
    <property type="protein sequence ID" value="ASG22384.1"/>
    <property type="molecule type" value="Genomic_DNA"/>
</dbReference>
<dbReference type="RefSeq" id="WP_088872970.1">
    <property type="nucleotide sequence ID" value="NZ_CP022111.1"/>
</dbReference>
<dbReference type="PRINTS" id="PR00039">
    <property type="entry name" value="HTHLYSR"/>
</dbReference>
<dbReference type="GO" id="GO:0003677">
    <property type="term" value="F:DNA binding"/>
    <property type="evidence" value="ECO:0007669"/>
    <property type="project" value="UniProtKB-KW"/>
</dbReference>
<dbReference type="Pfam" id="PF00126">
    <property type="entry name" value="HTH_1"/>
    <property type="match status" value="1"/>
</dbReference>
<protein>
    <recommendedName>
        <fullName evidence="5">HTH lysR-type domain-containing protein</fullName>
    </recommendedName>
</protein>
<proteinExistence type="inferred from homology"/>
<dbReference type="InterPro" id="IPR000847">
    <property type="entry name" value="LysR_HTH_N"/>
</dbReference>
<dbReference type="InterPro" id="IPR037402">
    <property type="entry name" value="YidZ_PBP2"/>
</dbReference>
<dbReference type="InterPro" id="IPR036390">
    <property type="entry name" value="WH_DNA-bd_sf"/>
</dbReference>
<accession>A0A248JVY4</accession>
<dbReference type="Proteomes" id="UP000197153">
    <property type="component" value="Chromosome 2"/>
</dbReference>
<dbReference type="PROSITE" id="PS50931">
    <property type="entry name" value="HTH_LYSR"/>
    <property type="match status" value="1"/>
</dbReference>